<evidence type="ECO:0000313" key="1">
    <source>
        <dbReference type="EMBL" id="KAI8428613.1"/>
    </source>
</evidence>
<name>A0ACC0JWW3_CHOFU</name>
<dbReference type="EMBL" id="CM046112">
    <property type="protein sequence ID" value="KAI8428613.1"/>
    <property type="molecule type" value="Genomic_DNA"/>
</dbReference>
<keyword evidence="2" id="KW-1185">Reference proteome</keyword>
<gene>
    <name evidence="1" type="ORF">MSG28_007350</name>
</gene>
<comment type="caution">
    <text evidence="1">The sequence shown here is derived from an EMBL/GenBank/DDBJ whole genome shotgun (WGS) entry which is preliminary data.</text>
</comment>
<sequence length="372" mass="40655">MSSDDILIRDVVQWCFTIGLINRLRVAQRAMERAMLGVSLRDRIRNEEIRVACRRTHAARPFRPPAKWRCQYGRRADAGCFVVLLPTDMTTPSLASPLRNRRPDRFTRTATQPQIRTARATKRALSVGGGAGDVAALTFPAPRNVNNRVTQPLAARRSHKHPVSTTPRKPTPAPGAPECSTTAVAMTRSLYPCCEYNRSNVGLISVQINGSINEKRRRTFISFNIDDVRYPAAIAHTARPTPATRDTHATAASASDGLELAECSTDSRCVCGARARAGEAGARRDSRAMLTVVFAVWAAARALGWPCETPAATPEADEAPVLPRLRSARASSDLSTLSTTTTSSSQTSTSDHSKRSTSPCDWDHNHIYLTHT</sequence>
<proteinExistence type="predicted"/>
<dbReference type="Proteomes" id="UP001064048">
    <property type="component" value="Chromosome 12"/>
</dbReference>
<evidence type="ECO:0000313" key="2">
    <source>
        <dbReference type="Proteomes" id="UP001064048"/>
    </source>
</evidence>
<organism evidence="1 2">
    <name type="scientific">Choristoneura fumiferana</name>
    <name type="common">Spruce budworm moth</name>
    <name type="synonym">Archips fumiferana</name>
    <dbReference type="NCBI Taxonomy" id="7141"/>
    <lineage>
        <taxon>Eukaryota</taxon>
        <taxon>Metazoa</taxon>
        <taxon>Ecdysozoa</taxon>
        <taxon>Arthropoda</taxon>
        <taxon>Hexapoda</taxon>
        <taxon>Insecta</taxon>
        <taxon>Pterygota</taxon>
        <taxon>Neoptera</taxon>
        <taxon>Endopterygota</taxon>
        <taxon>Lepidoptera</taxon>
        <taxon>Glossata</taxon>
        <taxon>Ditrysia</taxon>
        <taxon>Tortricoidea</taxon>
        <taxon>Tortricidae</taxon>
        <taxon>Tortricinae</taxon>
        <taxon>Choristoneura</taxon>
    </lineage>
</organism>
<reference evidence="1 2" key="1">
    <citation type="journal article" date="2022" name="Genome Biol. Evol.">
        <title>The Spruce Budworm Genome: Reconstructing the Evolutionary History of Antifreeze Proteins.</title>
        <authorList>
            <person name="Beliveau C."/>
            <person name="Gagne P."/>
            <person name="Picq S."/>
            <person name="Vernygora O."/>
            <person name="Keeling C.I."/>
            <person name="Pinkney K."/>
            <person name="Doucet D."/>
            <person name="Wen F."/>
            <person name="Johnston J.S."/>
            <person name="Maaroufi H."/>
            <person name="Boyle B."/>
            <person name="Laroche J."/>
            <person name="Dewar K."/>
            <person name="Juretic N."/>
            <person name="Blackburn G."/>
            <person name="Nisole A."/>
            <person name="Brunet B."/>
            <person name="Brandao M."/>
            <person name="Lumley L."/>
            <person name="Duan J."/>
            <person name="Quan G."/>
            <person name="Lucarotti C.J."/>
            <person name="Roe A.D."/>
            <person name="Sperling F.A.H."/>
            <person name="Levesque R.C."/>
            <person name="Cusson M."/>
        </authorList>
    </citation>
    <scope>NUCLEOTIDE SEQUENCE [LARGE SCALE GENOMIC DNA]</scope>
    <source>
        <strain evidence="1">Glfc:IPQL:Cfum</strain>
    </source>
</reference>
<protein>
    <submittedName>
        <fullName evidence="1">Uncharacterized protein</fullName>
    </submittedName>
</protein>
<accession>A0ACC0JWW3</accession>